<dbReference type="PROSITE" id="PS51257">
    <property type="entry name" value="PROKAR_LIPOPROTEIN"/>
    <property type="match status" value="1"/>
</dbReference>
<dbReference type="EMBL" id="JBGMEG010000003">
    <property type="protein sequence ID" value="MFO3717061.1"/>
    <property type="molecule type" value="Genomic_DNA"/>
</dbReference>
<gene>
    <name evidence="1" type="ORF">AB9Q04_01700</name>
</gene>
<accession>A0ABW9MZ27</accession>
<sequence>MKKIIYILAMILLSACQKKEQEPIKKAKTLAPLEISKNDYDSFYINNKKYTLPVSYNQFEQNGISLNEEEFDYQHINKNSQTMANLKGRGINLGATFKNNSAEALDIKKAPIIELYINNNEGENNDFCINGLTWGTSYQDAKKSLKNIHIEEASKEFDKTINYYTDKNYVSLYFEDEKLSSVAIFSKSFMRDESYKNGEFVVFGQTVKFPLTIHDLEELLISNINIEGTYESLNPGEELTIRVYSPLFDNMADKASASGVDFELKNTSTNPIDLKDAQIIGLVAESSSDLSVGNIYVGASLEELKIVDKKNQNPPRLSIEGRVNDQLSKYIFTAANDTDYIYYADHEIIKQIEIRNTKEQ</sequence>
<organism evidence="1 2">
    <name type="scientific">Anaerococcus groningensis</name>
    <dbReference type="NCBI Taxonomy" id="3115616"/>
    <lineage>
        <taxon>Bacteria</taxon>
        <taxon>Bacillati</taxon>
        <taxon>Bacillota</taxon>
        <taxon>Tissierellia</taxon>
        <taxon>Tissierellales</taxon>
        <taxon>Peptoniphilaceae</taxon>
        <taxon>Anaerococcus</taxon>
    </lineage>
</organism>
<evidence type="ECO:0000313" key="1">
    <source>
        <dbReference type="EMBL" id="MFO3717061.1"/>
    </source>
</evidence>
<dbReference type="RefSeq" id="WP_410023659.1">
    <property type="nucleotide sequence ID" value="NZ_JBGMEG010000003.1"/>
</dbReference>
<reference evidence="1 2" key="1">
    <citation type="journal article" date="2025" name="Anaerobe">
        <title>Description of Anaerococcus kampingiae sp. nov., Anaerococcus groningensis sp. nov., Anaerococcus martiniensis sp. nov., and Anaerococcus cruorum sp. nov., isolated from human clinical specimens.</title>
        <authorList>
            <person name="Boiten K.E."/>
            <person name="Meijer J."/>
            <person name="van Wezel E.M."/>
            <person name="Veloo A.C.M."/>
        </authorList>
    </citation>
    <scope>NUCLEOTIDE SEQUENCE [LARGE SCALE GENOMIC DNA]</scope>
    <source>
        <strain evidence="1 2">ENR1011</strain>
    </source>
</reference>
<proteinExistence type="predicted"/>
<evidence type="ECO:0000313" key="2">
    <source>
        <dbReference type="Proteomes" id="UP001637993"/>
    </source>
</evidence>
<protein>
    <submittedName>
        <fullName evidence="1">Uncharacterized protein</fullName>
    </submittedName>
</protein>
<comment type="caution">
    <text evidence="1">The sequence shown here is derived from an EMBL/GenBank/DDBJ whole genome shotgun (WGS) entry which is preliminary data.</text>
</comment>
<keyword evidence="2" id="KW-1185">Reference proteome</keyword>
<name>A0ABW9MZ27_9FIRM</name>
<dbReference type="Proteomes" id="UP001637993">
    <property type="component" value="Unassembled WGS sequence"/>
</dbReference>